<dbReference type="SUPFAM" id="SSF52540">
    <property type="entry name" value="P-loop containing nucleoside triphosphate hydrolases"/>
    <property type="match status" value="2"/>
</dbReference>
<feature type="coiled-coil region" evidence="3">
    <location>
        <begin position="270"/>
        <end position="297"/>
    </location>
</feature>
<evidence type="ECO:0000256" key="2">
    <source>
        <dbReference type="ARBA" id="ARBA00022840"/>
    </source>
</evidence>
<dbReference type="InterPro" id="IPR017871">
    <property type="entry name" value="ABC_transporter-like_CS"/>
</dbReference>
<dbReference type="Proteomes" id="UP001597191">
    <property type="component" value="Unassembled WGS sequence"/>
</dbReference>
<dbReference type="Pfam" id="PF00005">
    <property type="entry name" value="ABC_tran"/>
    <property type="match status" value="2"/>
</dbReference>
<feature type="domain" description="ABC transporter" evidence="4">
    <location>
        <begin position="313"/>
        <end position="501"/>
    </location>
</feature>
<evidence type="ECO:0000256" key="3">
    <source>
        <dbReference type="SAM" id="Coils"/>
    </source>
</evidence>
<feature type="domain" description="ABC transporter" evidence="4">
    <location>
        <begin position="4"/>
        <end position="213"/>
    </location>
</feature>
<name>A0ABW4BL70_9LACO</name>
<proteinExistence type="predicted"/>
<evidence type="ECO:0000256" key="1">
    <source>
        <dbReference type="ARBA" id="ARBA00022741"/>
    </source>
</evidence>
<dbReference type="RefSeq" id="WP_125649262.1">
    <property type="nucleotide sequence ID" value="NZ_JBHTOH010000030.1"/>
</dbReference>
<dbReference type="CDD" id="cd03221">
    <property type="entry name" value="ABCF_EF-3"/>
    <property type="match status" value="2"/>
</dbReference>
<dbReference type="InterPro" id="IPR003439">
    <property type="entry name" value="ABC_transporter-like_ATP-bd"/>
</dbReference>
<dbReference type="Gene3D" id="3.40.50.300">
    <property type="entry name" value="P-loop containing nucleotide triphosphate hydrolases"/>
    <property type="match status" value="2"/>
</dbReference>
<accession>A0ABW4BL70</accession>
<evidence type="ECO:0000313" key="5">
    <source>
        <dbReference type="EMBL" id="MFD1410924.1"/>
    </source>
</evidence>
<dbReference type="PANTHER" id="PTHR42855:SF2">
    <property type="entry name" value="DRUG RESISTANCE ABC TRANSPORTER,ATP-BINDING PROTEIN"/>
    <property type="match status" value="1"/>
</dbReference>
<evidence type="ECO:0000259" key="4">
    <source>
        <dbReference type="PROSITE" id="PS50893"/>
    </source>
</evidence>
<dbReference type="PROSITE" id="PS50893">
    <property type="entry name" value="ABC_TRANSPORTER_2"/>
    <property type="match status" value="2"/>
</dbReference>
<dbReference type="SMART" id="SM00382">
    <property type="entry name" value="AAA"/>
    <property type="match status" value="2"/>
</dbReference>
<keyword evidence="2" id="KW-0067">ATP-binding</keyword>
<dbReference type="InterPro" id="IPR027417">
    <property type="entry name" value="P-loop_NTPase"/>
</dbReference>
<comment type="caution">
    <text evidence="5">The sequence shown here is derived from an EMBL/GenBank/DDBJ whole genome shotgun (WGS) entry which is preliminary data.</text>
</comment>
<dbReference type="NCBIfam" id="NF000355">
    <property type="entry name" value="ribo_prot_ABC_F"/>
    <property type="match status" value="1"/>
</dbReference>
<dbReference type="PANTHER" id="PTHR42855">
    <property type="entry name" value="ABC TRANSPORTER ATP-BINDING SUBUNIT"/>
    <property type="match status" value="1"/>
</dbReference>
<organism evidence="5 6">
    <name type="scientific">Lapidilactobacillus gannanensis</name>
    <dbReference type="NCBI Taxonomy" id="2486002"/>
    <lineage>
        <taxon>Bacteria</taxon>
        <taxon>Bacillati</taxon>
        <taxon>Bacillota</taxon>
        <taxon>Bacilli</taxon>
        <taxon>Lactobacillales</taxon>
        <taxon>Lactobacillaceae</taxon>
        <taxon>Lapidilactobacillus</taxon>
    </lineage>
</organism>
<keyword evidence="1" id="KW-0547">Nucleotide-binding</keyword>
<keyword evidence="6" id="KW-1185">Reference proteome</keyword>
<dbReference type="PROSITE" id="PS00211">
    <property type="entry name" value="ABC_TRANSPORTER_1"/>
    <property type="match status" value="1"/>
</dbReference>
<sequence>MSKIEIKNLTFGYDQQEQPLFDHANLNLESTWKLGLIGRNGRGKTTLLKLLQGQLPYTGEINQQLAFVYFPQTVPDPSATTYDVIDALSPNELWQVQREMNLLKLSDDILWRPFQELSGGEQTKVLLALLFSDEDHYPLLDEPTNHLDMTGRQQVAEYLQAKQQGFIVVSHDRHFIDQTTDHILAIEKNQLELQQGNYASYQQQKNRQDNYEQQQNTKLKKDISRLQTTAREKATWSFSREKDKYGDPRIKGSGAIGDTGRIGARAARVMQKAKNLNRRMENEISSKQDLLKNIETVDPLGINFQPTFHKQLITAKNFQLSYQDQPLFAPLTWQLNQDECLALVGANGTGKTSLIKALLGQFTGETVGELELPRNSQISYLRQNYEDNHGSLTDFAEENQLDLELFLNNLHKLGMPREVFRSKIESMSMGQRKKVELAKSLATPAELYLWDEPLNYLDLYNQDQLVTLLKEQRPTMILIEHDQDFIQAVAQQTVTLHAEKQ</sequence>
<dbReference type="InterPro" id="IPR051309">
    <property type="entry name" value="ABCF_ATPase"/>
</dbReference>
<evidence type="ECO:0000313" key="6">
    <source>
        <dbReference type="Proteomes" id="UP001597191"/>
    </source>
</evidence>
<reference evidence="6" key="1">
    <citation type="journal article" date="2019" name="Int. J. Syst. Evol. Microbiol.">
        <title>The Global Catalogue of Microorganisms (GCM) 10K type strain sequencing project: providing services to taxonomists for standard genome sequencing and annotation.</title>
        <authorList>
            <consortium name="The Broad Institute Genomics Platform"/>
            <consortium name="The Broad Institute Genome Sequencing Center for Infectious Disease"/>
            <person name="Wu L."/>
            <person name="Ma J."/>
        </authorList>
    </citation>
    <scope>NUCLEOTIDE SEQUENCE [LARGE SCALE GENOMIC DNA]</scope>
    <source>
        <strain evidence="6">CCM 8937</strain>
    </source>
</reference>
<protein>
    <submittedName>
        <fullName evidence="5">Ribosomal protection-like ABC-F family protein</fullName>
    </submittedName>
</protein>
<gene>
    <name evidence="5" type="primary">abc-f</name>
    <name evidence="5" type="ORF">ACFQ4R_04775</name>
</gene>
<dbReference type="EMBL" id="JBHTOH010000030">
    <property type="protein sequence ID" value="MFD1410924.1"/>
    <property type="molecule type" value="Genomic_DNA"/>
</dbReference>
<keyword evidence="3" id="KW-0175">Coiled coil</keyword>
<dbReference type="InterPro" id="IPR003593">
    <property type="entry name" value="AAA+_ATPase"/>
</dbReference>